<gene>
    <name evidence="2" type="ORF">EXE59_09840</name>
</gene>
<reference evidence="2 3" key="1">
    <citation type="submission" date="2019-04" db="EMBL/GenBank/DDBJ databases">
        <title>Three New Species of Nocardioides, Nocardioides euryhalodurans sp. nov., Nocardioides seonyuensis sp. nov. and Nocardioides eburneoflavus sp. nov. Isolated from Soil.</title>
        <authorList>
            <person name="Roh S.G."/>
            <person name="Lee C."/>
            <person name="Kim M.-K."/>
            <person name="Kim S.B."/>
        </authorList>
    </citation>
    <scope>NUCLEOTIDE SEQUENCE [LARGE SCALE GENOMIC DNA]</scope>
    <source>
        <strain evidence="2 3">MMS17-SY213</strain>
    </source>
</reference>
<dbReference type="Proteomes" id="UP000297496">
    <property type="component" value="Unassembled WGS sequence"/>
</dbReference>
<evidence type="ECO:0000259" key="1">
    <source>
        <dbReference type="Pfam" id="PF06054"/>
    </source>
</evidence>
<name>A0A4Z1CK55_9ACTN</name>
<sequence length="456" mass="50980">MHPRLAAFLDDESRQVWALRRDDGTAVYLPDGMADEMRALAREHLRCPYPGCVCPISTRGGTKRRHHFFHRTTVSHPTEPESEAHLAAKAMLVDWARSRVPAGADVEEEQSLKDDDGRLIRRPDVLVTGASGRRVAFEVEYKNWSVEGWKAKQRDLDQAGVACLWLLGHTRVSLSRDGLGRSGETPVRVPGLASAIGRANTPLLVVNPVTRQVGTLSSSGSFTRRWRGEFWAYLRVDDLDDCAFDPRLGIRTPTLDQILAAEAIESQKEAATRQRQAEARQHLEDAWQASAVRADLLARHGAVPSFLEGPDTSVIRAAGVHWRAALWVDLVEGRTAVFAWPEVEATLRRHGLGWARDRRFLYGTVEQYMGVLARLGALRWYRKGYRSHFSPTGATVGQVIDGQAGEHRAAVIAREQQEKAEREAAAREAAYASDLEARRRTRLVIDEGGTRRWVPK</sequence>
<dbReference type="RefSeq" id="WP_135838747.1">
    <property type="nucleotide sequence ID" value="NZ_SRRO01000001.1"/>
</dbReference>
<dbReference type="OrthoDB" id="4518752at2"/>
<accession>A0A4Z1CK55</accession>
<dbReference type="Pfam" id="PF06054">
    <property type="entry name" value="CoiA_nuc"/>
    <property type="match status" value="1"/>
</dbReference>
<dbReference type="InterPro" id="IPR010330">
    <property type="entry name" value="CoiA_nuc"/>
</dbReference>
<organism evidence="2 3">
    <name type="scientific">Nocardioides eburneiflavus</name>
    <dbReference type="NCBI Taxonomy" id="2518372"/>
    <lineage>
        <taxon>Bacteria</taxon>
        <taxon>Bacillati</taxon>
        <taxon>Actinomycetota</taxon>
        <taxon>Actinomycetes</taxon>
        <taxon>Propionibacteriales</taxon>
        <taxon>Nocardioidaceae</taxon>
        <taxon>Nocardioides</taxon>
    </lineage>
</organism>
<dbReference type="AlphaFoldDB" id="A0A4Z1CK55"/>
<evidence type="ECO:0000313" key="3">
    <source>
        <dbReference type="Proteomes" id="UP000297496"/>
    </source>
</evidence>
<dbReference type="EMBL" id="SRRO01000001">
    <property type="protein sequence ID" value="TGN64220.1"/>
    <property type="molecule type" value="Genomic_DNA"/>
</dbReference>
<proteinExistence type="predicted"/>
<feature type="domain" description="Competence protein CoiA nuclease-like" evidence="1">
    <location>
        <begin position="81"/>
        <end position="173"/>
    </location>
</feature>
<comment type="caution">
    <text evidence="2">The sequence shown here is derived from an EMBL/GenBank/DDBJ whole genome shotgun (WGS) entry which is preliminary data.</text>
</comment>
<protein>
    <recommendedName>
        <fullName evidence="1">Competence protein CoiA nuclease-like domain-containing protein</fullName>
    </recommendedName>
</protein>
<evidence type="ECO:0000313" key="2">
    <source>
        <dbReference type="EMBL" id="TGN64220.1"/>
    </source>
</evidence>
<keyword evidence="3" id="KW-1185">Reference proteome</keyword>